<evidence type="ECO:0008006" key="4">
    <source>
        <dbReference type="Google" id="ProtNLM"/>
    </source>
</evidence>
<evidence type="ECO:0000256" key="1">
    <source>
        <dbReference type="SAM" id="MobiDB-lite"/>
    </source>
</evidence>
<dbReference type="KEGG" id="mme:Marme_3911"/>
<name>F2JYJ2_MARM1</name>
<evidence type="ECO:0000313" key="2">
    <source>
        <dbReference type="EMBL" id="ADZ93121.1"/>
    </source>
</evidence>
<protein>
    <recommendedName>
        <fullName evidence="4">Bacterial Ig-like domain-containing protein</fullName>
    </recommendedName>
</protein>
<dbReference type="PATRIC" id="fig|717774.3.peg.4030"/>
<dbReference type="NCBIfam" id="NF033682">
    <property type="entry name" value="retention_LapA"/>
    <property type="match status" value="1"/>
</dbReference>
<accession>F2JYJ2</accession>
<dbReference type="STRING" id="717774.Marme_3911"/>
<dbReference type="Gene3D" id="2.60.40.10">
    <property type="entry name" value="Immunoglobulins"/>
    <property type="match status" value="2"/>
</dbReference>
<dbReference type="eggNOG" id="COG4932">
    <property type="taxonomic scope" value="Bacteria"/>
</dbReference>
<gene>
    <name evidence="2" type="ordered locus">Marme_3911</name>
</gene>
<dbReference type="InterPro" id="IPR013783">
    <property type="entry name" value="Ig-like_fold"/>
</dbReference>
<feature type="compositionally biased region" description="Acidic residues" evidence="1">
    <location>
        <begin position="219"/>
        <end position="245"/>
    </location>
</feature>
<evidence type="ECO:0000313" key="3">
    <source>
        <dbReference type="Proteomes" id="UP000001062"/>
    </source>
</evidence>
<feature type="compositionally biased region" description="Polar residues" evidence="1">
    <location>
        <begin position="184"/>
        <end position="217"/>
    </location>
</feature>
<organism evidence="2 3">
    <name type="scientific">Marinomonas mediterranea (strain ATCC 700492 / JCM 21426 / NBRC 103028 / MMB-1)</name>
    <dbReference type="NCBI Taxonomy" id="717774"/>
    <lineage>
        <taxon>Bacteria</taxon>
        <taxon>Pseudomonadati</taxon>
        <taxon>Pseudomonadota</taxon>
        <taxon>Gammaproteobacteria</taxon>
        <taxon>Oceanospirillales</taxon>
        <taxon>Oceanospirillaceae</taxon>
        <taxon>Marinomonas</taxon>
    </lineage>
</organism>
<dbReference type="RefSeq" id="WP_013663023.1">
    <property type="nucleotide sequence ID" value="NC_015276.1"/>
</dbReference>
<dbReference type="HOGENOM" id="CLU_530811_0_0_6"/>
<dbReference type="EMBL" id="CP002583">
    <property type="protein sequence ID" value="ADZ93121.1"/>
    <property type="molecule type" value="Genomic_DNA"/>
</dbReference>
<dbReference type="AlphaFoldDB" id="F2JYJ2"/>
<dbReference type="InterPro" id="IPR047777">
    <property type="entry name" value="LapA-like_RM"/>
</dbReference>
<dbReference type="Proteomes" id="UP000001062">
    <property type="component" value="Chromosome"/>
</dbReference>
<reference evidence="2 3" key="1">
    <citation type="journal article" date="2012" name="Stand. Genomic Sci.">
        <title>Complete genome sequence of the melanogenic marine bacterium Marinomonas mediterranea type strain (MMB-1(T)).</title>
        <authorList>
            <person name="Lucas-Elio P."/>
            <person name="Goodwin L."/>
            <person name="Woyke T."/>
            <person name="Pitluck S."/>
            <person name="Nolan M."/>
            <person name="Kyrpides N.C."/>
            <person name="Detter J.C."/>
            <person name="Copeland A."/>
            <person name="Teshima H."/>
            <person name="Bruce D."/>
            <person name="Detter C."/>
            <person name="Tapia R."/>
            <person name="Han S."/>
            <person name="Land M.L."/>
            <person name="Ivanova N."/>
            <person name="Mikhailova N."/>
            <person name="Johnston A.W."/>
            <person name="Sanchez-Amat A."/>
        </authorList>
    </citation>
    <scope>NUCLEOTIDE SEQUENCE [LARGE SCALE GENOMIC DNA]</scope>
    <source>
        <strain evidence="3">ATCC 700492 / JCM 21426 / NBRC 103028 / MMB-1</strain>
    </source>
</reference>
<proteinExistence type="predicted"/>
<keyword evidence="3" id="KW-1185">Reference proteome</keyword>
<feature type="region of interest" description="Disordered" evidence="1">
    <location>
        <begin position="184"/>
        <end position="254"/>
    </location>
</feature>
<sequence>MDSNQITFATLGNAIGYAQQVSGTVEVHSIDGQVRTLNIKDSIYYGETVVALGNGSATIVFDDGTEVFVNNQSSVEIGDNLYRFDNDVIAEATNSISAEDTLQQAILAGEDPTLIQDAPAAGEGLINSEESPLFVSISNNNDIELPTFGYDTTGFNPILISSAFDDTSFGEANTTLIAFESTTATVPTQGSTSTPVVPDEQGNTTPEESEPNAQLPSDDTAEPEDTTPETTEPEVTEPEATEPESGEPNNDVPETYYASIDVDIITSDKIISSVESAPDAMVTISGWVSGDARPGDTVQITLEDMVIGQTTVSETQDASGRYLFDAQVQGSTLAQTSLVNPFITATVSDNSGVDSASSTEIYKLDLNADIEAFIEDANRDQNITFDEQGNVKVGGWIEEGGQVTSIDISDASGNVLSISNDITMEEESGWSYFESFIDVSSLNDGSLTVVVNASDALGNVGVSNTVTIEKDTSQNNDLIAERAGFSLLLDSTLSAANSDFFASDLYYANQLDG</sequence>